<feature type="transmembrane region" description="Helical" evidence="6">
    <location>
        <begin position="147"/>
        <end position="167"/>
    </location>
</feature>
<evidence type="ECO:0000256" key="3">
    <source>
        <dbReference type="ARBA" id="ARBA00022692"/>
    </source>
</evidence>
<feature type="transmembrane region" description="Helical" evidence="6">
    <location>
        <begin position="12"/>
        <end position="29"/>
    </location>
</feature>
<keyword evidence="9" id="KW-1185">Reference proteome</keyword>
<evidence type="ECO:0000256" key="5">
    <source>
        <dbReference type="ARBA" id="ARBA00023136"/>
    </source>
</evidence>
<comment type="similarity">
    <text evidence="2">Belongs to the EamA transporter family.</text>
</comment>
<dbReference type="STRING" id="1121476.SAMN02745751_03037"/>
<sequence length="299" mass="33006">MNQIKNNKNLGIILIITSSLFFSLMATAVKSVNHFPLAEKVFFRNFIGLIFLSIPMIKDRGLLKVTNKKLMFGRAFLGTFGVFLFYNSVLHLHLSEAMALNKLSPFFIIILSGLFLKEKIKPAQIIAVFVAIGGLMVILNPKLNIPMIPALLGLTGAFCAGAAYTMIRQLRLTDHPSTIVFYFCLFSSVTSLPIMLSNFIIPTGIELLKLCLIGLMALGGQLAMTNAYRYAPASQLSIYTYLNIVFSSLWGFLFYGESLTLSFMAGAGLIIFAGYINFMSSNDKMGKRKKKAAVLTSTK</sequence>
<dbReference type="PANTHER" id="PTHR22911:SF6">
    <property type="entry name" value="SOLUTE CARRIER FAMILY 35 MEMBER G1"/>
    <property type="match status" value="1"/>
</dbReference>
<keyword evidence="3 6" id="KW-0812">Transmembrane</keyword>
<dbReference type="PANTHER" id="PTHR22911">
    <property type="entry name" value="ACYL-MALONYL CONDENSING ENZYME-RELATED"/>
    <property type="match status" value="1"/>
</dbReference>
<feature type="domain" description="EamA" evidence="7">
    <location>
        <begin position="10"/>
        <end position="139"/>
    </location>
</feature>
<dbReference type="AlphaFoldDB" id="A0A1M6L0R8"/>
<evidence type="ECO:0000256" key="6">
    <source>
        <dbReference type="SAM" id="Phobius"/>
    </source>
</evidence>
<feature type="transmembrane region" description="Helical" evidence="6">
    <location>
        <begin position="41"/>
        <end position="58"/>
    </location>
</feature>
<feature type="transmembrane region" description="Helical" evidence="6">
    <location>
        <begin position="98"/>
        <end position="116"/>
    </location>
</feature>
<gene>
    <name evidence="8" type="ORF">SAMN02745751_03037</name>
</gene>
<dbReference type="SUPFAM" id="SSF103481">
    <property type="entry name" value="Multidrug resistance efflux transporter EmrE"/>
    <property type="match status" value="2"/>
</dbReference>
<comment type="subcellular location">
    <subcellularLocation>
        <location evidence="1">Membrane</location>
        <topology evidence="1">Multi-pass membrane protein</topology>
    </subcellularLocation>
</comment>
<feature type="transmembrane region" description="Helical" evidence="6">
    <location>
        <begin position="207"/>
        <end position="224"/>
    </location>
</feature>
<name>A0A1M6L0R8_9FIRM</name>
<protein>
    <submittedName>
        <fullName evidence="8">EamA domain-containing membrane protein RarD</fullName>
    </submittedName>
</protein>
<feature type="transmembrane region" description="Helical" evidence="6">
    <location>
        <begin position="261"/>
        <end position="280"/>
    </location>
</feature>
<dbReference type="GO" id="GO:0016020">
    <property type="term" value="C:membrane"/>
    <property type="evidence" value="ECO:0007669"/>
    <property type="project" value="UniProtKB-SubCell"/>
</dbReference>
<feature type="domain" description="EamA" evidence="7">
    <location>
        <begin position="149"/>
        <end position="276"/>
    </location>
</feature>
<dbReference type="InterPro" id="IPR037185">
    <property type="entry name" value="EmrE-like"/>
</dbReference>
<evidence type="ECO:0000256" key="4">
    <source>
        <dbReference type="ARBA" id="ARBA00022989"/>
    </source>
</evidence>
<feature type="transmembrane region" description="Helical" evidence="6">
    <location>
        <begin position="123"/>
        <end position="141"/>
    </location>
</feature>
<feature type="transmembrane region" description="Helical" evidence="6">
    <location>
        <begin position="236"/>
        <end position="255"/>
    </location>
</feature>
<proteinExistence type="inferred from homology"/>
<keyword evidence="4 6" id="KW-1133">Transmembrane helix</keyword>
<evidence type="ECO:0000259" key="7">
    <source>
        <dbReference type="Pfam" id="PF00892"/>
    </source>
</evidence>
<dbReference type="Proteomes" id="UP000184052">
    <property type="component" value="Unassembled WGS sequence"/>
</dbReference>
<dbReference type="RefSeq" id="WP_073050417.1">
    <property type="nucleotide sequence ID" value="NZ_FQZL01000029.1"/>
</dbReference>
<dbReference type="InterPro" id="IPR000620">
    <property type="entry name" value="EamA_dom"/>
</dbReference>
<dbReference type="Pfam" id="PF00892">
    <property type="entry name" value="EamA"/>
    <property type="match status" value="2"/>
</dbReference>
<evidence type="ECO:0000313" key="8">
    <source>
        <dbReference type="EMBL" id="SHJ64798.1"/>
    </source>
</evidence>
<dbReference type="EMBL" id="FQZL01000029">
    <property type="protein sequence ID" value="SHJ64798.1"/>
    <property type="molecule type" value="Genomic_DNA"/>
</dbReference>
<accession>A0A1M6L0R8</accession>
<feature type="transmembrane region" description="Helical" evidence="6">
    <location>
        <begin position="179"/>
        <end position="201"/>
    </location>
</feature>
<keyword evidence="5 6" id="KW-0472">Membrane</keyword>
<evidence type="ECO:0000313" key="9">
    <source>
        <dbReference type="Proteomes" id="UP000184052"/>
    </source>
</evidence>
<evidence type="ECO:0000256" key="2">
    <source>
        <dbReference type="ARBA" id="ARBA00007362"/>
    </source>
</evidence>
<organism evidence="8 9">
    <name type="scientific">Dethiosulfatibacter aminovorans DSM 17477</name>
    <dbReference type="NCBI Taxonomy" id="1121476"/>
    <lineage>
        <taxon>Bacteria</taxon>
        <taxon>Bacillati</taxon>
        <taxon>Bacillota</taxon>
        <taxon>Tissierellia</taxon>
        <taxon>Dethiosulfatibacter</taxon>
    </lineage>
</organism>
<feature type="transmembrane region" description="Helical" evidence="6">
    <location>
        <begin position="70"/>
        <end position="86"/>
    </location>
</feature>
<evidence type="ECO:0000256" key="1">
    <source>
        <dbReference type="ARBA" id="ARBA00004141"/>
    </source>
</evidence>
<reference evidence="8 9" key="1">
    <citation type="submission" date="2016-11" db="EMBL/GenBank/DDBJ databases">
        <authorList>
            <person name="Jaros S."/>
            <person name="Januszkiewicz K."/>
            <person name="Wedrychowicz H."/>
        </authorList>
    </citation>
    <scope>NUCLEOTIDE SEQUENCE [LARGE SCALE GENOMIC DNA]</scope>
    <source>
        <strain evidence="8 9">DSM 17477</strain>
    </source>
</reference>